<protein>
    <submittedName>
        <fullName evidence="2">Uncharacterized protein</fullName>
    </submittedName>
</protein>
<evidence type="ECO:0000256" key="1">
    <source>
        <dbReference type="SAM" id="SignalP"/>
    </source>
</evidence>
<sequence length="117" mass="12417">MGVRNIVTGIITVASLSLIAAGANAATLAYCTGNARWVYDQANLDVACSVVLRSTINAKKSVTRAQWGKFKTGSRNNANLICDQGTKPVVGTGKSVFENGRNMATQLGWKNCVLKIL</sequence>
<comment type="caution">
    <text evidence="2">The sequence shown here is derived from an EMBL/GenBank/DDBJ whole genome shotgun (WGS) entry which is preliminary data.</text>
</comment>
<accession>A0A6N7PQC4</accession>
<dbReference type="AlphaFoldDB" id="A0A6N7PQC4"/>
<proteinExistence type="predicted"/>
<reference evidence="2 3" key="1">
    <citation type="submission" date="2019-10" db="EMBL/GenBank/DDBJ databases">
        <title>A soil myxobacterium in the family Polyangiaceae.</title>
        <authorList>
            <person name="Li Y."/>
            <person name="Wang J."/>
        </authorList>
    </citation>
    <scope>NUCLEOTIDE SEQUENCE [LARGE SCALE GENOMIC DNA]</scope>
    <source>
        <strain evidence="2 3">DSM 14734</strain>
    </source>
</reference>
<evidence type="ECO:0000313" key="3">
    <source>
        <dbReference type="Proteomes" id="UP000440224"/>
    </source>
</evidence>
<feature type="chain" id="PRO_5026820421" evidence="1">
    <location>
        <begin position="26"/>
        <end position="117"/>
    </location>
</feature>
<gene>
    <name evidence="2" type="ORF">GF068_20415</name>
</gene>
<evidence type="ECO:0000313" key="2">
    <source>
        <dbReference type="EMBL" id="MRG94268.1"/>
    </source>
</evidence>
<name>A0A6N7PQC4_9BACT</name>
<feature type="signal peptide" evidence="1">
    <location>
        <begin position="1"/>
        <end position="25"/>
    </location>
</feature>
<dbReference type="EMBL" id="WJIE01000005">
    <property type="protein sequence ID" value="MRG94268.1"/>
    <property type="molecule type" value="Genomic_DNA"/>
</dbReference>
<dbReference type="Proteomes" id="UP000440224">
    <property type="component" value="Unassembled WGS sequence"/>
</dbReference>
<keyword evidence="3" id="KW-1185">Reference proteome</keyword>
<dbReference type="RefSeq" id="WP_153821076.1">
    <property type="nucleotide sequence ID" value="NZ_WJIE01000005.1"/>
</dbReference>
<organism evidence="2 3">
    <name type="scientific">Polyangium spumosum</name>
    <dbReference type="NCBI Taxonomy" id="889282"/>
    <lineage>
        <taxon>Bacteria</taxon>
        <taxon>Pseudomonadati</taxon>
        <taxon>Myxococcota</taxon>
        <taxon>Polyangia</taxon>
        <taxon>Polyangiales</taxon>
        <taxon>Polyangiaceae</taxon>
        <taxon>Polyangium</taxon>
    </lineage>
</organism>
<keyword evidence="1" id="KW-0732">Signal</keyword>